<dbReference type="Proteomes" id="UP001596109">
    <property type="component" value="Unassembled WGS sequence"/>
</dbReference>
<keyword evidence="7 8" id="KW-0472">Membrane</keyword>
<feature type="transmembrane region" description="Helical" evidence="8">
    <location>
        <begin position="231"/>
        <end position="256"/>
    </location>
</feature>
<evidence type="ECO:0000256" key="6">
    <source>
        <dbReference type="ARBA" id="ARBA00022989"/>
    </source>
</evidence>
<feature type="transmembrane region" description="Helical" evidence="8">
    <location>
        <begin position="351"/>
        <end position="372"/>
    </location>
</feature>
<keyword evidence="3 8" id="KW-0813">Transport</keyword>
<dbReference type="InterPro" id="IPR001463">
    <property type="entry name" value="Na/Ala_symport"/>
</dbReference>
<evidence type="ECO:0000256" key="5">
    <source>
        <dbReference type="ARBA" id="ARBA00022692"/>
    </source>
</evidence>
<dbReference type="Gene3D" id="1.20.1740.10">
    <property type="entry name" value="Amino acid/polyamine transporter I"/>
    <property type="match status" value="1"/>
</dbReference>
<evidence type="ECO:0000256" key="2">
    <source>
        <dbReference type="ARBA" id="ARBA00009261"/>
    </source>
</evidence>
<feature type="transmembrane region" description="Helical" evidence="8">
    <location>
        <begin position="16"/>
        <end position="35"/>
    </location>
</feature>
<dbReference type="EMBL" id="JBHSNO010000005">
    <property type="protein sequence ID" value="MFC5589508.1"/>
    <property type="molecule type" value="Genomic_DNA"/>
</dbReference>
<dbReference type="NCBIfam" id="TIGR00835">
    <property type="entry name" value="agcS"/>
    <property type="match status" value="1"/>
</dbReference>
<evidence type="ECO:0000313" key="9">
    <source>
        <dbReference type="EMBL" id="MFC5589508.1"/>
    </source>
</evidence>
<dbReference type="Pfam" id="PF01235">
    <property type="entry name" value="Na_Ala_symp"/>
    <property type="match status" value="1"/>
</dbReference>
<feature type="transmembrane region" description="Helical" evidence="8">
    <location>
        <begin position="417"/>
        <end position="438"/>
    </location>
</feature>
<sequence>MTDFINWLSGMVWNQYFIYCFLAVGLFFTITTRFVQVRHFKDMIRLMFQRKSSESGVSSFQAISMSLGSRVGTGNIAGVATAIALGGPGAVFWMWVMAFLGAATSFIEITLGQVYKSKIDGEYRGGPSYYIEKGLGLKKFAFAYAVLTIVANGFLLMNIQSNTVAGSMASAFGISPIITGLVMVVLLAMIVFGGVKRIAKVAEWVVPIMAIGYLVVTVIILSVNATAIPAVFTLIFSSAFGVEATFGGIVGSAIAWGVQRGFFSNAAGSGGETFEGSAAEVTHPAKQGLVQALAVYIDTWVICSATAFMILITGLYNVQPSGSKALATNIPGVEAGAMNVQLAVDSVFTGFGHIFIALALFFFCFTTMIAYYYKSETSLAFINRNQKGNRAWLGFLLKFGVLIFALTGSVVSASTAWTLGDIGLGSMAYLNIIAILLLRKPALKVLKDYREQRKAGKDPVFDPVKLGIKNADFWENEFKTGRLEKGIAPEKSKLDRSASGKVQPLVK</sequence>
<accession>A0ABW0TL37</accession>
<comment type="subcellular location">
    <subcellularLocation>
        <location evidence="1 8">Cell membrane</location>
        <topology evidence="1 8">Multi-pass membrane protein</topology>
    </subcellularLocation>
</comment>
<feature type="transmembrane region" description="Helical" evidence="8">
    <location>
        <begin position="171"/>
        <end position="192"/>
    </location>
</feature>
<dbReference type="PANTHER" id="PTHR30330:SF7">
    <property type="entry name" value="SODIUM_PROTON-DEPENDENT ALANINE CARRIER PROTEIN YRBD-RELATED"/>
    <property type="match status" value="1"/>
</dbReference>
<dbReference type="PROSITE" id="PS00873">
    <property type="entry name" value="NA_ALANINE_SYMP"/>
    <property type="match status" value="1"/>
</dbReference>
<evidence type="ECO:0000256" key="3">
    <source>
        <dbReference type="ARBA" id="ARBA00022448"/>
    </source>
</evidence>
<keyword evidence="6 8" id="KW-1133">Transmembrane helix</keyword>
<feature type="transmembrane region" description="Helical" evidence="8">
    <location>
        <begin position="91"/>
        <end position="111"/>
    </location>
</feature>
<dbReference type="PANTHER" id="PTHR30330">
    <property type="entry name" value="AGSS FAMILY TRANSPORTER, SODIUM-ALANINE"/>
    <property type="match status" value="1"/>
</dbReference>
<keyword evidence="4 8" id="KW-1003">Cell membrane</keyword>
<keyword evidence="8" id="KW-0769">Symport</keyword>
<evidence type="ECO:0000256" key="7">
    <source>
        <dbReference type="ARBA" id="ARBA00023136"/>
    </source>
</evidence>
<proteinExistence type="inferred from homology"/>
<evidence type="ECO:0000256" key="1">
    <source>
        <dbReference type="ARBA" id="ARBA00004651"/>
    </source>
</evidence>
<evidence type="ECO:0000256" key="8">
    <source>
        <dbReference type="RuleBase" id="RU363064"/>
    </source>
</evidence>
<comment type="similarity">
    <text evidence="2 8">Belongs to the alanine or glycine:cation symporter (AGCS) (TC 2.A.25) family.</text>
</comment>
<reference evidence="10" key="1">
    <citation type="journal article" date="2019" name="Int. J. Syst. Evol. Microbiol.">
        <title>The Global Catalogue of Microorganisms (GCM) 10K type strain sequencing project: providing services to taxonomists for standard genome sequencing and annotation.</title>
        <authorList>
            <consortium name="The Broad Institute Genomics Platform"/>
            <consortium name="The Broad Institute Genome Sequencing Center for Infectious Disease"/>
            <person name="Wu L."/>
            <person name="Ma J."/>
        </authorList>
    </citation>
    <scope>NUCLEOTIDE SEQUENCE [LARGE SCALE GENOMIC DNA]</scope>
    <source>
        <strain evidence="10">CGMCC 4.1434</strain>
    </source>
</reference>
<protein>
    <submittedName>
        <fullName evidence="9">Alanine/glycine:cation symporter family protein</fullName>
    </submittedName>
</protein>
<feature type="transmembrane region" description="Helical" evidence="8">
    <location>
        <begin position="140"/>
        <end position="159"/>
    </location>
</feature>
<comment type="caution">
    <text evidence="9">The sequence shown here is derived from an EMBL/GenBank/DDBJ whole genome shotgun (WGS) entry which is preliminary data.</text>
</comment>
<keyword evidence="5 8" id="KW-0812">Transmembrane</keyword>
<feature type="transmembrane region" description="Helical" evidence="8">
    <location>
        <begin position="56"/>
        <end position="85"/>
    </location>
</feature>
<keyword evidence="10" id="KW-1185">Reference proteome</keyword>
<gene>
    <name evidence="9" type="ORF">ACFPRA_11450</name>
</gene>
<evidence type="ECO:0000313" key="10">
    <source>
        <dbReference type="Proteomes" id="UP001596109"/>
    </source>
</evidence>
<feature type="transmembrane region" description="Helical" evidence="8">
    <location>
        <begin position="293"/>
        <end position="316"/>
    </location>
</feature>
<evidence type="ECO:0000256" key="4">
    <source>
        <dbReference type="ARBA" id="ARBA00022475"/>
    </source>
</evidence>
<name>A0ABW0TL37_9BACL</name>
<dbReference type="PRINTS" id="PR00175">
    <property type="entry name" value="NAALASMPORT"/>
</dbReference>
<dbReference type="RefSeq" id="WP_381434283.1">
    <property type="nucleotide sequence ID" value="NZ_JBHSNO010000005.1"/>
</dbReference>
<organism evidence="9 10">
    <name type="scientific">Sporosarcina soli</name>
    <dbReference type="NCBI Taxonomy" id="334736"/>
    <lineage>
        <taxon>Bacteria</taxon>
        <taxon>Bacillati</taxon>
        <taxon>Bacillota</taxon>
        <taxon>Bacilli</taxon>
        <taxon>Bacillales</taxon>
        <taxon>Caryophanaceae</taxon>
        <taxon>Sporosarcina</taxon>
    </lineage>
</organism>
<feature type="transmembrane region" description="Helical" evidence="8">
    <location>
        <begin position="392"/>
        <end position="411"/>
    </location>
</feature>
<feature type="transmembrane region" description="Helical" evidence="8">
    <location>
        <begin position="204"/>
        <end position="225"/>
    </location>
</feature>